<dbReference type="InterPro" id="IPR004616">
    <property type="entry name" value="Leu/Phe-tRNA_Trfase"/>
</dbReference>
<evidence type="ECO:0000256" key="3">
    <source>
        <dbReference type="ARBA" id="ARBA00023315"/>
    </source>
</evidence>
<reference evidence="5" key="1">
    <citation type="submission" date="2024-02" db="EMBL/GenBank/DDBJ databases">
        <title>Sediminibacterium planktonica sp. nov. and Sediminibacterium longus sp. nov., isolated from surface lake and river water.</title>
        <authorList>
            <person name="Watanabe K."/>
            <person name="Takemine S."/>
            <person name="Ishii Y."/>
            <person name="Ogata Y."/>
            <person name="Shindo C."/>
            <person name="Suda W."/>
        </authorList>
    </citation>
    <scope>NUCLEOTIDE SEQUENCE</scope>
    <source>
        <strain evidence="5">KACHI17</strain>
    </source>
</reference>
<dbReference type="PANTHER" id="PTHR30098">
    <property type="entry name" value="LEUCYL/PHENYLALANYL-TRNA--PROTEIN TRANSFERASE"/>
    <property type="match status" value="1"/>
</dbReference>
<proteinExistence type="inferred from homology"/>
<evidence type="ECO:0000256" key="2">
    <source>
        <dbReference type="ARBA" id="ARBA00022679"/>
    </source>
</evidence>
<dbReference type="InterPro" id="IPR042221">
    <property type="entry name" value="Leu/Phe-tRNA_Trfase_N"/>
</dbReference>
<evidence type="ECO:0000256" key="1">
    <source>
        <dbReference type="ARBA" id="ARBA00022490"/>
    </source>
</evidence>
<organism evidence="5">
    <name type="scientific">Sediminibacterium sp. KACHI17</name>
    <dbReference type="NCBI Taxonomy" id="1751071"/>
    <lineage>
        <taxon>Bacteria</taxon>
        <taxon>Pseudomonadati</taxon>
        <taxon>Bacteroidota</taxon>
        <taxon>Chitinophagia</taxon>
        <taxon>Chitinophagales</taxon>
        <taxon>Chitinophagaceae</taxon>
        <taxon>Sediminibacterium</taxon>
    </lineage>
</organism>
<protein>
    <recommendedName>
        <fullName evidence="4">Leucyl/phenylalanyl-tRNA--protein transferase</fullName>
        <ecNumber evidence="4">2.3.2.6</ecNumber>
    </recommendedName>
    <alternativeName>
        <fullName evidence="4">L/F-transferase</fullName>
    </alternativeName>
    <alternativeName>
        <fullName evidence="4">Leucyltransferase</fullName>
    </alternativeName>
    <alternativeName>
        <fullName evidence="4">Phenyalanyltransferase</fullName>
    </alternativeName>
</protein>
<accession>A0AAT9GGW4</accession>
<dbReference type="GO" id="GO:0005737">
    <property type="term" value="C:cytoplasm"/>
    <property type="evidence" value="ECO:0007669"/>
    <property type="project" value="UniProtKB-SubCell"/>
</dbReference>
<comment type="subcellular location">
    <subcellularLocation>
        <location evidence="4">Cytoplasm</location>
    </subcellularLocation>
</comment>
<dbReference type="NCBIfam" id="TIGR00667">
    <property type="entry name" value="aat"/>
    <property type="match status" value="1"/>
</dbReference>
<evidence type="ECO:0000313" key="5">
    <source>
        <dbReference type="EMBL" id="BFG69876.1"/>
    </source>
</evidence>
<dbReference type="InterPro" id="IPR042203">
    <property type="entry name" value="Leu/Phe-tRNA_Trfase_C"/>
</dbReference>
<dbReference type="EC" id="2.3.2.6" evidence="4"/>
<dbReference type="Pfam" id="PF03588">
    <property type="entry name" value="Leu_Phe_trans"/>
    <property type="match status" value="1"/>
</dbReference>
<dbReference type="PANTHER" id="PTHR30098:SF2">
    <property type="entry name" value="LEUCYL_PHENYLALANYL-TRNA--PROTEIN TRANSFERASE"/>
    <property type="match status" value="1"/>
</dbReference>
<dbReference type="EMBL" id="AP029612">
    <property type="protein sequence ID" value="BFG69876.1"/>
    <property type="molecule type" value="Genomic_DNA"/>
</dbReference>
<comment type="catalytic activity">
    <reaction evidence="4">
        <text>N-terminal L-arginyl-[protein] + L-leucyl-tRNA(Leu) = N-terminal L-leucyl-L-arginyl-[protein] + tRNA(Leu) + H(+)</text>
        <dbReference type="Rhea" id="RHEA:50416"/>
        <dbReference type="Rhea" id="RHEA-COMP:9613"/>
        <dbReference type="Rhea" id="RHEA-COMP:9622"/>
        <dbReference type="Rhea" id="RHEA-COMP:12672"/>
        <dbReference type="Rhea" id="RHEA-COMP:12673"/>
        <dbReference type="ChEBI" id="CHEBI:15378"/>
        <dbReference type="ChEBI" id="CHEBI:64719"/>
        <dbReference type="ChEBI" id="CHEBI:78442"/>
        <dbReference type="ChEBI" id="CHEBI:78494"/>
        <dbReference type="ChEBI" id="CHEBI:133044"/>
        <dbReference type="EC" id="2.3.2.6"/>
    </reaction>
</comment>
<comment type="catalytic activity">
    <reaction evidence="4">
        <text>L-phenylalanyl-tRNA(Phe) + an N-terminal L-alpha-aminoacyl-[protein] = an N-terminal L-phenylalanyl-L-alpha-aminoacyl-[protein] + tRNA(Phe)</text>
        <dbReference type="Rhea" id="RHEA:43632"/>
        <dbReference type="Rhea" id="RHEA-COMP:9668"/>
        <dbReference type="Rhea" id="RHEA-COMP:9699"/>
        <dbReference type="Rhea" id="RHEA-COMP:10636"/>
        <dbReference type="Rhea" id="RHEA-COMP:10637"/>
        <dbReference type="ChEBI" id="CHEBI:78442"/>
        <dbReference type="ChEBI" id="CHEBI:78531"/>
        <dbReference type="ChEBI" id="CHEBI:78597"/>
        <dbReference type="ChEBI" id="CHEBI:83561"/>
        <dbReference type="EC" id="2.3.2.6"/>
    </reaction>
</comment>
<dbReference type="GO" id="GO:0030163">
    <property type="term" value="P:protein catabolic process"/>
    <property type="evidence" value="ECO:0007669"/>
    <property type="project" value="UniProtKB-UniRule"/>
</dbReference>
<keyword evidence="2 4" id="KW-0808">Transferase</keyword>
<dbReference type="HAMAP" id="MF_00688">
    <property type="entry name" value="Leu_Phe_trans"/>
    <property type="match status" value="1"/>
</dbReference>
<keyword evidence="1 4" id="KW-0963">Cytoplasm</keyword>
<gene>
    <name evidence="4 5" type="primary">aat</name>
    <name evidence="5" type="ORF">KACHI17_07570</name>
</gene>
<keyword evidence="3 4" id="KW-0012">Acyltransferase</keyword>
<dbReference type="AlphaFoldDB" id="A0AAT9GGW4"/>
<dbReference type="GO" id="GO:0008914">
    <property type="term" value="F:leucyl-tRNA--protein transferase activity"/>
    <property type="evidence" value="ECO:0007669"/>
    <property type="project" value="UniProtKB-UniRule"/>
</dbReference>
<dbReference type="Gene3D" id="3.30.70.3550">
    <property type="entry name" value="Leucyl/phenylalanyl-tRNA-protein transferase, N-terminal domain"/>
    <property type="match status" value="1"/>
</dbReference>
<comment type="similarity">
    <text evidence="4">Belongs to the L/F-transferase family.</text>
</comment>
<dbReference type="SUPFAM" id="SSF55729">
    <property type="entry name" value="Acyl-CoA N-acyltransferases (Nat)"/>
    <property type="match status" value="1"/>
</dbReference>
<dbReference type="RefSeq" id="WP_353550178.1">
    <property type="nucleotide sequence ID" value="NZ_AP029612.1"/>
</dbReference>
<comment type="function">
    <text evidence="4">Functions in the N-end rule pathway of protein degradation where it conjugates Leu, Phe and, less efficiently, Met from aminoacyl-tRNAs to the N-termini of proteins containing an N-terminal arginine or lysine.</text>
</comment>
<evidence type="ECO:0000256" key="4">
    <source>
        <dbReference type="HAMAP-Rule" id="MF_00688"/>
    </source>
</evidence>
<dbReference type="InterPro" id="IPR016181">
    <property type="entry name" value="Acyl_CoA_acyltransferase"/>
</dbReference>
<comment type="catalytic activity">
    <reaction evidence="4">
        <text>N-terminal L-lysyl-[protein] + L-leucyl-tRNA(Leu) = N-terminal L-leucyl-L-lysyl-[protein] + tRNA(Leu) + H(+)</text>
        <dbReference type="Rhea" id="RHEA:12340"/>
        <dbReference type="Rhea" id="RHEA-COMP:9613"/>
        <dbReference type="Rhea" id="RHEA-COMP:9622"/>
        <dbReference type="Rhea" id="RHEA-COMP:12670"/>
        <dbReference type="Rhea" id="RHEA-COMP:12671"/>
        <dbReference type="ChEBI" id="CHEBI:15378"/>
        <dbReference type="ChEBI" id="CHEBI:65249"/>
        <dbReference type="ChEBI" id="CHEBI:78442"/>
        <dbReference type="ChEBI" id="CHEBI:78494"/>
        <dbReference type="ChEBI" id="CHEBI:133043"/>
        <dbReference type="EC" id="2.3.2.6"/>
    </reaction>
</comment>
<sequence>MPLHALTSTLWFPPVSDALEDGLLAMGGDVSVERLLLAYRNGIFPWYDDTPPLWWSPDPRFVLIPDELKVSKSMQQLIKKKTFTFKTNTAFGDVITHCQSLPRKGQDGTWITEELKEAFIELHQLGHAHSAETWVNDELVGGLYGIKMGPFFFGESMFSKVSNASKFAFIHWVKQLQQEGIILIDCQVHTDHLESLGAKMIPRAHFIRLLKQHI</sequence>
<name>A0AAT9GGW4_9BACT</name>
<dbReference type="Gene3D" id="3.40.630.70">
    <property type="entry name" value="Leucyl/phenylalanyl-tRNA-protein transferase, C-terminal domain"/>
    <property type="match status" value="1"/>
</dbReference>